<dbReference type="RefSeq" id="WP_034496677.1">
    <property type="nucleotide sequence ID" value="NZ_JMPI01000036.1"/>
</dbReference>
<keyword evidence="2" id="KW-1185">Reference proteome</keyword>
<reference evidence="1 2" key="1">
    <citation type="submission" date="2014-05" db="EMBL/GenBank/DDBJ databases">
        <title>ATOL: Assembling a taxonomically balanced genome-scale reconstruction of the evolutionary history of the Enterobacteriaceae.</title>
        <authorList>
            <person name="Plunkett G.III."/>
            <person name="Neeno-Eckwall E.C."/>
            <person name="Glasner J.D."/>
            <person name="Perna N.T."/>
        </authorList>
    </citation>
    <scope>NUCLEOTIDE SEQUENCE [LARGE SCALE GENOMIC DNA]</scope>
    <source>
        <strain evidence="1 2">ATCC 33320</strain>
    </source>
</reference>
<dbReference type="STRING" id="1006004.GBAG_2641"/>
<accession>A0A085G9Y5</accession>
<proteinExistence type="predicted"/>
<dbReference type="Proteomes" id="UP000028653">
    <property type="component" value="Unassembled WGS sequence"/>
</dbReference>
<dbReference type="EMBL" id="JMPI01000036">
    <property type="protein sequence ID" value="KFC80530.1"/>
    <property type="molecule type" value="Genomic_DNA"/>
</dbReference>
<evidence type="ECO:0000313" key="2">
    <source>
        <dbReference type="Proteomes" id="UP000028653"/>
    </source>
</evidence>
<sequence>MDGNLYSGFLSLVSRAACQFEEKVDCDTDKSGRKYFYFDLIRKADEQFSRHLAELEKNK</sequence>
<dbReference type="AlphaFoldDB" id="A0A085G9Y5"/>
<evidence type="ECO:0000313" key="1">
    <source>
        <dbReference type="EMBL" id="KFC80530.1"/>
    </source>
</evidence>
<comment type="caution">
    <text evidence="1">The sequence shown here is derived from an EMBL/GenBank/DDBJ whole genome shotgun (WGS) entry which is preliminary data.</text>
</comment>
<organism evidence="1 2">
    <name type="scientific">Buttiauxella agrestis ATCC 33320</name>
    <dbReference type="NCBI Taxonomy" id="1006004"/>
    <lineage>
        <taxon>Bacteria</taxon>
        <taxon>Pseudomonadati</taxon>
        <taxon>Pseudomonadota</taxon>
        <taxon>Gammaproteobacteria</taxon>
        <taxon>Enterobacterales</taxon>
        <taxon>Enterobacteriaceae</taxon>
        <taxon>Buttiauxella</taxon>
    </lineage>
</organism>
<name>A0A085G9Y5_9ENTR</name>
<protein>
    <submittedName>
        <fullName evidence="1">Uncharacterized protein</fullName>
    </submittedName>
</protein>
<gene>
    <name evidence="1" type="ORF">GBAG_2641</name>
</gene>